<dbReference type="EMBL" id="GGEC01000385">
    <property type="protein sequence ID" value="MBW80868.1"/>
    <property type="molecule type" value="Transcribed_RNA"/>
</dbReference>
<evidence type="ECO:0000313" key="1">
    <source>
        <dbReference type="EMBL" id="MBW80868.1"/>
    </source>
</evidence>
<proteinExistence type="predicted"/>
<name>A0A2P2II24_RHIMU</name>
<sequence>MSCWFIMNNIIVHGLDVAVQSPKFLCQYKGQDLGQGLNVWIFNLKKNIVDRLRVNHLIL</sequence>
<reference evidence="1" key="1">
    <citation type="submission" date="2018-02" db="EMBL/GenBank/DDBJ databases">
        <title>Rhizophora mucronata_Transcriptome.</title>
        <authorList>
            <person name="Meera S.P."/>
            <person name="Sreeshan A."/>
            <person name="Augustine A."/>
        </authorList>
    </citation>
    <scope>NUCLEOTIDE SEQUENCE</scope>
    <source>
        <tissue evidence="1">Leaf</tissue>
    </source>
</reference>
<organism evidence="1">
    <name type="scientific">Rhizophora mucronata</name>
    <name type="common">Asiatic mangrove</name>
    <dbReference type="NCBI Taxonomy" id="61149"/>
    <lineage>
        <taxon>Eukaryota</taxon>
        <taxon>Viridiplantae</taxon>
        <taxon>Streptophyta</taxon>
        <taxon>Embryophyta</taxon>
        <taxon>Tracheophyta</taxon>
        <taxon>Spermatophyta</taxon>
        <taxon>Magnoliopsida</taxon>
        <taxon>eudicotyledons</taxon>
        <taxon>Gunneridae</taxon>
        <taxon>Pentapetalae</taxon>
        <taxon>rosids</taxon>
        <taxon>fabids</taxon>
        <taxon>Malpighiales</taxon>
        <taxon>Rhizophoraceae</taxon>
        <taxon>Rhizophora</taxon>
    </lineage>
</organism>
<accession>A0A2P2II24</accession>
<protein>
    <submittedName>
        <fullName evidence="1">Uncharacterized protein</fullName>
    </submittedName>
</protein>
<dbReference type="AlphaFoldDB" id="A0A2P2II24"/>